<dbReference type="RefSeq" id="WP_006240270.1">
    <property type="nucleotide sequence ID" value="NZ_JH636049.1"/>
</dbReference>
<dbReference type="PROSITE" id="PS51002">
    <property type="entry name" value="CYTB_NTER"/>
    <property type="match status" value="1"/>
</dbReference>
<feature type="transmembrane region" description="Helical" evidence="19">
    <location>
        <begin position="246"/>
        <end position="272"/>
    </location>
</feature>
<keyword evidence="6" id="KW-1003">Cell membrane</keyword>
<keyword evidence="22" id="KW-1185">Reference proteome</keyword>
<feature type="transmembrane region" description="Helical" evidence="19">
    <location>
        <begin position="366"/>
        <end position="388"/>
    </location>
</feature>
<feature type="domain" description="Cytochrome b/b6 N-terminal region profile" evidence="20">
    <location>
        <begin position="6"/>
        <end position="232"/>
    </location>
</feature>
<feature type="transmembrane region" description="Helical" evidence="19">
    <location>
        <begin position="403"/>
        <end position="421"/>
    </location>
</feature>
<keyword evidence="13 19" id="KW-1133">Transmembrane helix</keyword>
<dbReference type="SUPFAM" id="SSF81648">
    <property type="entry name" value="a domain/subunit of cytochrome bc1 complex (Ubiquinol-cytochrome c reductase)"/>
    <property type="match status" value="1"/>
</dbReference>
<keyword evidence="8" id="KW-0679">Respiratory chain</keyword>
<keyword evidence="14" id="KW-0408">Iron</keyword>
<evidence type="ECO:0000256" key="16">
    <source>
        <dbReference type="ARBA" id="ARBA00029351"/>
    </source>
</evidence>
<evidence type="ECO:0000256" key="11">
    <source>
        <dbReference type="ARBA" id="ARBA00022967"/>
    </source>
</evidence>
<keyword evidence="9 19" id="KW-0812">Transmembrane</keyword>
<evidence type="ECO:0000256" key="7">
    <source>
        <dbReference type="ARBA" id="ARBA00022617"/>
    </source>
</evidence>
<dbReference type="AlphaFoldDB" id="I0V7E5"/>
<evidence type="ECO:0000256" key="1">
    <source>
        <dbReference type="ARBA" id="ARBA00001971"/>
    </source>
</evidence>
<organism evidence="21 22">
    <name type="scientific">Saccharomonospora xinjiangensis XJ-54</name>
    <dbReference type="NCBI Taxonomy" id="882086"/>
    <lineage>
        <taxon>Bacteria</taxon>
        <taxon>Bacillati</taxon>
        <taxon>Actinomycetota</taxon>
        <taxon>Actinomycetes</taxon>
        <taxon>Pseudonocardiales</taxon>
        <taxon>Pseudonocardiaceae</taxon>
        <taxon>Saccharomonospora</taxon>
    </lineage>
</organism>
<dbReference type="PANTHER" id="PTHR19271">
    <property type="entry name" value="CYTOCHROME B"/>
    <property type="match status" value="1"/>
</dbReference>
<evidence type="ECO:0000313" key="21">
    <source>
        <dbReference type="EMBL" id="EID56048.1"/>
    </source>
</evidence>
<dbReference type="InterPro" id="IPR027387">
    <property type="entry name" value="Cytb/b6-like_sf"/>
</dbReference>
<evidence type="ECO:0000256" key="8">
    <source>
        <dbReference type="ARBA" id="ARBA00022660"/>
    </source>
</evidence>
<comment type="catalytic activity">
    <reaction evidence="16">
        <text>a quinol + 2 Fe(III)-[cytochrome c](out) = a quinone + 2 Fe(II)-[cytochrome c](out) + 2 H(+)(out)</text>
        <dbReference type="Rhea" id="RHEA:11484"/>
        <dbReference type="Rhea" id="RHEA-COMP:10350"/>
        <dbReference type="Rhea" id="RHEA-COMP:14399"/>
        <dbReference type="ChEBI" id="CHEBI:15378"/>
        <dbReference type="ChEBI" id="CHEBI:24646"/>
        <dbReference type="ChEBI" id="CHEBI:29033"/>
        <dbReference type="ChEBI" id="CHEBI:29034"/>
        <dbReference type="ChEBI" id="CHEBI:132124"/>
        <dbReference type="EC" id="7.1.1.8"/>
    </reaction>
</comment>
<dbReference type="EC" id="7.1.1.8" evidence="3"/>
<evidence type="ECO:0000256" key="6">
    <source>
        <dbReference type="ARBA" id="ARBA00022475"/>
    </source>
</evidence>
<dbReference type="EMBL" id="JH636049">
    <property type="protein sequence ID" value="EID56048.1"/>
    <property type="molecule type" value="Genomic_DNA"/>
</dbReference>
<keyword evidence="10" id="KW-0479">Metal-binding</keyword>
<dbReference type="InterPro" id="IPR005797">
    <property type="entry name" value="Cyt_b/b6_N"/>
</dbReference>
<feature type="transmembrane region" description="Helical" evidence="19">
    <location>
        <begin position="39"/>
        <end position="58"/>
    </location>
</feature>
<feature type="transmembrane region" description="Helical" evidence="19">
    <location>
        <begin position="167"/>
        <end position="186"/>
    </location>
</feature>
<keyword evidence="15 19" id="KW-0472">Membrane</keyword>
<comment type="subcellular location">
    <subcellularLocation>
        <location evidence="2">Cell membrane</location>
        <topology evidence="2">Multi-pass membrane protein</topology>
    </subcellularLocation>
</comment>
<dbReference type="FunFam" id="1.20.810.10:FF:000007">
    <property type="entry name" value="Ubiquinol-cytochrome C reductase B subunit"/>
    <property type="match status" value="1"/>
</dbReference>
<feature type="transmembrane region" description="Helical" evidence="19">
    <location>
        <begin position="135"/>
        <end position="155"/>
    </location>
</feature>
<evidence type="ECO:0000256" key="18">
    <source>
        <dbReference type="SAM" id="MobiDB-lite"/>
    </source>
</evidence>
<feature type="compositionally biased region" description="Pro residues" evidence="18">
    <location>
        <begin position="494"/>
        <end position="519"/>
    </location>
</feature>
<dbReference type="GO" id="GO:0046872">
    <property type="term" value="F:metal ion binding"/>
    <property type="evidence" value="ECO:0007669"/>
    <property type="project" value="UniProtKB-KW"/>
</dbReference>
<dbReference type="InterPro" id="IPR016174">
    <property type="entry name" value="Di-haem_cyt_TM"/>
</dbReference>
<dbReference type="SUPFAM" id="SSF81342">
    <property type="entry name" value="Transmembrane di-heme cytochromes"/>
    <property type="match status" value="1"/>
</dbReference>
<keyword evidence="12" id="KW-0249">Electron transport</keyword>
<dbReference type="GO" id="GO:0008121">
    <property type="term" value="F:quinol-cytochrome-c reductase activity"/>
    <property type="evidence" value="ECO:0007669"/>
    <property type="project" value="UniProtKB-EC"/>
</dbReference>
<dbReference type="PANTHER" id="PTHR19271:SF16">
    <property type="entry name" value="CYTOCHROME B"/>
    <property type="match status" value="1"/>
</dbReference>
<feature type="region of interest" description="Disordered" evidence="18">
    <location>
        <begin position="474"/>
        <end position="519"/>
    </location>
</feature>
<reference evidence="21 22" key="1">
    <citation type="submission" date="2012-01" db="EMBL/GenBank/DDBJ databases">
        <title>Improved High-Quality Draft sequence of Saccharomonospora xinjiangensis XJ-54.</title>
        <authorList>
            <consortium name="US DOE Joint Genome Institute"/>
            <person name="Lucas S."/>
            <person name="Han J."/>
            <person name="Lapidus A."/>
            <person name="Cheng J.-F."/>
            <person name="Goodwin L."/>
            <person name="Pitluck S."/>
            <person name="Peters L."/>
            <person name="Mikhailova N."/>
            <person name="Teshima H."/>
            <person name="Detter J.C."/>
            <person name="Han C."/>
            <person name="Tapia R."/>
            <person name="Land M."/>
            <person name="Hauser L."/>
            <person name="Kyrpides N."/>
            <person name="Ivanova N."/>
            <person name="Pagani I."/>
            <person name="Brambilla E.-M."/>
            <person name="Klenk H.-P."/>
            <person name="Woyke T."/>
        </authorList>
    </citation>
    <scope>NUCLEOTIDE SEQUENCE [LARGE SCALE GENOMIC DNA]</scope>
    <source>
        <strain evidence="21 22">XJ-54</strain>
    </source>
</reference>
<dbReference type="GO" id="GO:0022904">
    <property type="term" value="P:respiratory electron transport chain"/>
    <property type="evidence" value="ECO:0007669"/>
    <property type="project" value="InterPro"/>
</dbReference>
<dbReference type="HOGENOM" id="CLU_031114_2_0_11"/>
<dbReference type="eggNOG" id="COG1290">
    <property type="taxonomic scope" value="Bacteria"/>
</dbReference>
<proteinExistence type="predicted"/>
<evidence type="ECO:0000256" key="13">
    <source>
        <dbReference type="ARBA" id="ARBA00022989"/>
    </source>
</evidence>
<dbReference type="GO" id="GO:0005886">
    <property type="term" value="C:plasma membrane"/>
    <property type="evidence" value="ECO:0007669"/>
    <property type="project" value="UniProtKB-SubCell"/>
</dbReference>
<evidence type="ECO:0000256" key="3">
    <source>
        <dbReference type="ARBA" id="ARBA00012951"/>
    </source>
</evidence>
<gene>
    <name evidence="21" type="ORF">SacxiDRAFT_3856</name>
</gene>
<evidence type="ECO:0000256" key="9">
    <source>
        <dbReference type="ARBA" id="ARBA00022692"/>
    </source>
</evidence>
<dbReference type="GO" id="GO:0016491">
    <property type="term" value="F:oxidoreductase activity"/>
    <property type="evidence" value="ECO:0007669"/>
    <property type="project" value="InterPro"/>
</dbReference>
<evidence type="ECO:0000256" key="14">
    <source>
        <dbReference type="ARBA" id="ARBA00023004"/>
    </source>
</evidence>
<dbReference type="Gene3D" id="1.20.810.10">
    <property type="entry name" value="Cytochrome Bc1 Complex, Chain C"/>
    <property type="match status" value="1"/>
</dbReference>
<name>I0V7E5_9PSEU</name>
<dbReference type="Proteomes" id="UP000004691">
    <property type="component" value="Unassembled WGS sequence"/>
</dbReference>
<evidence type="ECO:0000259" key="20">
    <source>
        <dbReference type="PROSITE" id="PS51002"/>
    </source>
</evidence>
<evidence type="ECO:0000256" key="10">
    <source>
        <dbReference type="ARBA" id="ARBA00022723"/>
    </source>
</evidence>
<protein>
    <recommendedName>
        <fullName evidence="4">Cytochrome bc1 complex cytochrome b subunit</fullName>
        <ecNumber evidence="3">7.1.1.8</ecNumber>
    </recommendedName>
    <alternativeName>
        <fullName evidence="17">Cytochrome bc1 reductase complex subunit QcrB</fullName>
    </alternativeName>
</protein>
<evidence type="ECO:0000256" key="2">
    <source>
        <dbReference type="ARBA" id="ARBA00004651"/>
    </source>
</evidence>
<keyword evidence="7" id="KW-0349">Heme</keyword>
<dbReference type="InterPro" id="IPR036150">
    <property type="entry name" value="Cyt_b/b6_C_sf"/>
</dbReference>
<keyword evidence="11" id="KW-1278">Translocase</keyword>
<dbReference type="STRING" id="882086.SacxiDRAFT_3856"/>
<evidence type="ECO:0000256" key="19">
    <source>
        <dbReference type="SAM" id="Phobius"/>
    </source>
</evidence>
<keyword evidence="5" id="KW-0813">Transport</keyword>
<sequence length="519" mass="57868">MVTAKLADAVDRRFQAAKGLRTRANKVFPEHFSFLFGEIALYSFVVLLLSGVFLTFFFDPSMIKVSYDGAYELAEGVRMSRAFATTLDLSFEVRGGLLVRQVHHWAALVFVAAILVHLLRVFFTGAFRTPREANWLIGVFLLALAVAEGFAGYSLPDDLLSGTGLRIASGMMLSIPVIGTWVHWLVFGSEFPGEIILPRLFTLHVLVLPGLILALVAVHLASVWYQEHTQFPGKRRREGNVVGTRTIPAFALKSTGLAATVAAVLLLMGALLQINPVFDYGPYKPGAVSTFAQPDWYLLFVEGALRLFPAWDLVLWDTYRVPAPFWPAVVLPLVLFTVVALYPFVEGRLTKSTRRRHNLAQRPRDVPARTALGVMGIAFYVILLLMGIDDVISMVFQVSVDRIVWIGRVAVFAVPPLVYWLTYRWCLRLQRADRDVLTRGVRTGVVRPEGGGRHFVEVREPLYGRTADGRAVRPRYRGNRLPTLPTHLRTRPQEQPPPGSPPQSPPPPPPPSPPPRDRP</sequence>
<accession>I0V7E5</accession>
<evidence type="ECO:0000256" key="15">
    <source>
        <dbReference type="ARBA" id="ARBA00023136"/>
    </source>
</evidence>
<evidence type="ECO:0000256" key="4">
    <source>
        <dbReference type="ARBA" id="ARBA00016116"/>
    </source>
</evidence>
<dbReference type="Pfam" id="PF13631">
    <property type="entry name" value="Cytochrom_B_N_2"/>
    <property type="match status" value="1"/>
</dbReference>
<evidence type="ECO:0000256" key="5">
    <source>
        <dbReference type="ARBA" id="ARBA00022448"/>
    </source>
</evidence>
<feature type="transmembrane region" description="Helical" evidence="19">
    <location>
        <begin position="104"/>
        <end position="123"/>
    </location>
</feature>
<feature type="transmembrane region" description="Helical" evidence="19">
    <location>
        <begin position="325"/>
        <end position="345"/>
    </location>
</feature>
<comment type="cofactor">
    <cofactor evidence="1">
        <name>heme</name>
        <dbReference type="ChEBI" id="CHEBI:30413"/>
    </cofactor>
</comment>
<feature type="transmembrane region" description="Helical" evidence="19">
    <location>
        <begin position="206"/>
        <end position="225"/>
    </location>
</feature>
<evidence type="ECO:0000256" key="17">
    <source>
        <dbReference type="ARBA" id="ARBA00029568"/>
    </source>
</evidence>
<evidence type="ECO:0000313" key="22">
    <source>
        <dbReference type="Proteomes" id="UP000004691"/>
    </source>
</evidence>
<evidence type="ECO:0000256" key="12">
    <source>
        <dbReference type="ARBA" id="ARBA00022982"/>
    </source>
</evidence>